<evidence type="ECO:0000313" key="1">
    <source>
        <dbReference type="EMBL" id="QBK89168.1"/>
    </source>
</evidence>
<dbReference type="EMBL" id="MK500408">
    <property type="protein sequence ID" value="QBK89168.1"/>
    <property type="molecule type" value="Genomic_DNA"/>
</dbReference>
<gene>
    <name evidence="1" type="ORF">LCMiAC02_02620</name>
</gene>
<name>A0A481Z114_9VIRU</name>
<protein>
    <submittedName>
        <fullName evidence="1">Uncharacterized protein</fullName>
    </submittedName>
</protein>
<reference evidence="1" key="1">
    <citation type="journal article" date="2019" name="MBio">
        <title>Virus Genomes from Deep Sea Sediments Expand the Ocean Megavirome and Support Independent Origins of Viral Gigantism.</title>
        <authorList>
            <person name="Backstrom D."/>
            <person name="Yutin N."/>
            <person name="Jorgensen S.L."/>
            <person name="Dharamshi J."/>
            <person name="Homa F."/>
            <person name="Zaremba-Niedwiedzka K."/>
            <person name="Spang A."/>
            <person name="Wolf Y.I."/>
            <person name="Koonin E.V."/>
            <person name="Ettema T.J."/>
        </authorList>
    </citation>
    <scope>NUCLEOTIDE SEQUENCE</scope>
</reference>
<sequence length="277" mass="32923">MNSKNPSLNDECSNELTSDNDDSWADIFEIEKGGSINNKLLDGSIQSDLGSTSHDDNNYNPEYNKLDDKICDNLNDVNNIIKIKLTKLSDIKILYNEVCIISYLKKYIDKNNKIINNKIEDKLEWLFNTSLYLSKKIGLDKYNYKKNNDKNIIHRSSYLFCKHGYECEYNYNPRKHGCFAQHFVHNMVCVDLTELIDHLKVSQSTYNNIKEIKKSICTISYVIGHMYEELKNGHKYKLYRNIHVNNIKQKQRRRRRNNEYRYNDTQNYYNNTRSGYW</sequence>
<organism evidence="1">
    <name type="scientific">Mimivirus LCMiAC02</name>
    <dbReference type="NCBI Taxonomy" id="2506609"/>
    <lineage>
        <taxon>Viruses</taxon>
        <taxon>Varidnaviria</taxon>
        <taxon>Bamfordvirae</taxon>
        <taxon>Nucleocytoviricota</taxon>
        <taxon>Megaviricetes</taxon>
        <taxon>Imitervirales</taxon>
        <taxon>Mimiviridae</taxon>
        <taxon>Klosneuvirinae</taxon>
    </lineage>
</organism>
<accession>A0A481Z114</accession>
<proteinExistence type="predicted"/>